<dbReference type="OrthoDB" id="2365850at2"/>
<dbReference type="AlphaFoldDB" id="A0A3P2RBY9"/>
<dbReference type="EMBL" id="RHGY01000002">
    <property type="protein sequence ID" value="RRG18259.1"/>
    <property type="molecule type" value="Genomic_DNA"/>
</dbReference>
<proteinExistence type="predicted"/>
<evidence type="ECO:0000256" key="1">
    <source>
        <dbReference type="SAM" id="MobiDB-lite"/>
    </source>
</evidence>
<feature type="region of interest" description="Disordered" evidence="1">
    <location>
        <begin position="30"/>
        <end position="51"/>
    </location>
</feature>
<reference evidence="2 3" key="1">
    <citation type="submission" date="2018-10" db="EMBL/GenBank/DDBJ databases">
        <title>Draft genome sequence of Weissella viridescens UCO-SMC3.</title>
        <authorList>
            <person name="Garcia-Cancino A."/>
            <person name="Espinoza-Monje M."/>
            <person name="Albarracin L."/>
            <person name="Garcia-Castillo V."/>
            <person name="Campos-Martin J."/>
            <person name="Nakano Y."/>
            <person name="Guitierrez-Zamorano C."/>
            <person name="Ikeda-Ohtsubo W."/>
            <person name="Morita H."/>
            <person name="Kitazawa H."/>
            <person name="Villena J."/>
        </authorList>
    </citation>
    <scope>NUCLEOTIDE SEQUENCE [LARGE SCALE GENOMIC DNA]</scope>
    <source>
        <strain evidence="2 3">UCO-SMC3</strain>
    </source>
</reference>
<feature type="region of interest" description="Disordered" evidence="1">
    <location>
        <begin position="154"/>
        <end position="182"/>
    </location>
</feature>
<evidence type="ECO:0000313" key="3">
    <source>
        <dbReference type="Proteomes" id="UP000275836"/>
    </source>
</evidence>
<accession>A0A3P2RBY9</accession>
<dbReference type="Pfam" id="PF06810">
    <property type="entry name" value="Phage_scaffold"/>
    <property type="match status" value="1"/>
</dbReference>
<evidence type="ECO:0000313" key="2">
    <source>
        <dbReference type="EMBL" id="RRG18259.1"/>
    </source>
</evidence>
<gene>
    <name evidence="2" type="ORF">D3P96_02945</name>
</gene>
<comment type="caution">
    <text evidence="2">The sequence shown here is derived from an EMBL/GenBank/DDBJ whole genome shotgun (WGS) entry which is preliminary data.</text>
</comment>
<dbReference type="Proteomes" id="UP000275836">
    <property type="component" value="Unassembled WGS sequence"/>
</dbReference>
<organism evidence="2 3">
    <name type="scientific">Weissella viridescens</name>
    <name type="common">Lactobacillus viridescens</name>
    <dbReference type="NCBI Taxonomy" id="1629"/>
    <lineage>
        <taxon>Bacteria</taxon>
        <taxon>Bacillati</taxon>
        <taxon>Bacillota</taxon>
        <taxon>Bacilli</taxon>
        <taxon>Lactobacillales</taxon>
        <taxon>Lactobacillaceae</taxon>
        <taxon>Weissella</taxon>
    </lineage>
</organism>
<dbReference type="InterPro" id="IPR009636">
    <property type="entry name" value="SCAF"/>
</dbReference>
<dbReference type="RefSeq" id="WP_124942903.1">
    <property type="nucleotide sequence ID" value="NZ_RHGY01000002.1"/>
</dbReference>
<sequence length="215" mass="23622">MAFTTEALQALGLNDEQVKGVMAEHGKDVNELKEHNSTLTAERDSYKSQVDEVTKNLEAAKKNAEKGSEAQQQVEELQQQLKDSEKQAQEQLKSQQKAFSIDKALSDAGAKNNKAVEALLDVDAINIDENGTLNGLSEQLEKLQADTSTGFLFNTGDDENNKNPSVKIIQQGNPGRGSNTTIDLSKMPYKEQLELKQSNPEQYEAARNELQGGIN</sequence>
<name>A0A3P2RBY9_WEIVI</name>
<protein>
    <submittedName>
        <fullName evidence="2">Scaffolding protein</fullName>
    </submittedName>
</protein>
<feature type="compositionally biased region" description="Polar residues" evidence="1">
    <location>
        <begin position="162"/>
        <end position="182"/>
    </location>
</feature>